<protein>
    <submittedName>
        <fullName evidence="2">Uncharacterized protein</fullName>
    </submittedName>
</protein>
<dbReference type="Gene3D" id="3.40.390.10">
    <property type="entry name" value="Collagenase (Catalytic Domain)"/>
    <property type="match status" value="1"/>
</dbReference>
<feature type="signal peptide" evidence="1">
    <location>
        <begin position="1"/>
        <end position="29"/>
    </location>
</feature>
<dbReference type="InterPro" id="IPR024079">
    <property type="entry name" value="MetalloPept_cat_dom_sf"/>
</dbReference>
<comment type="caution">
    <text evidence="2">The sequence shown here is derived from an EMBL/GenBank/DDBJ whole genome shotgun (WGS) entry which is preliminary data.</text>
</comment>
<gene>
    <name evidence="2" type="ORF">DWW32_05325</name>
</gene>
<dbReference type="EMBL" id="QRYQ01000007">
    <property type="protein sequence ID" value="RGU92221.1"/>
    <property type="molecule type" value="Genomic_DNA"/>
</dbReference>
<dbReference type="PROSITE" id="PS51257">
    <property type="entry name" value="PROKAR_LIPOPROTEIN"/>
    <property type="match status" value="1"/>
</dbReference>
<proteinExistence type="predicted"/>
<keyword evidence="1" id="KW-0732">Signal</keyword>
<feature type="chain" id="PRO_5017444092" evidence="1">
    <location>
        <begin position="30"/>
        <end position="207"/>
    </location>
</feature>
<dbReference type="Proteomes" id="UP000265489">
    <property type="component" value="Unassembled WGS sequence"/>
</dbReference>
<evidence type="ECO:0000256" key="1">
    <source>
        <dbReference type="SAM" id="SignalP"/>
    </source>
</evidence>
<dbReference type="AlphaFoldDB" id="A0A395W9I4"/>
<sequence>MKRIIKVLLSSIFCLSTLVGCSSSPYAKAEAQTLTIQGVPVYVEPDEETTQEDINRHLKEIRTQPEFLMKNCTGIHLQGENTHQERKLQVYGRDIGDTAGYVQEREIYFDAKTKYSNGEKTSDIIRETVTHELWHVFDYAKGTDEYYLSGLDFSALYNQNPGSISEYGATNVSEFFAEAGTMYLHSPEELKEKNIDVYNYFESLPKE</sequence>
<organism evidence="2 3">
    <name type="scientific">Holdemanella biformis</name>
    <dbReference type="NCBI Taxonomy" id="1735"/>
    <lineage>
        <taxon>Bacteria</taxon>
        <taxon>Bacillati</taxon>
        <taxon>Bacillota</taxon>
        <taxon>Erysipelotrichia</taxon>
        <taxon>Erysipelotrichales</taxon>
        <taxon>Erysipelotrichaceae</taxon>
        <taxon>Holdemanella</taxon>
    </lineage>
</organism>
<accession>A0A395W9I4</accession>
<dbReference type="SUPFAM" id="SSF55486">
    <property type="entry name" value="Metalloproteases ('zincins'), catalytic domain"/>
    <property type="match status" value="1"/>
</dbReference>
<dbReference type="GO" id="GO:0008237">
    <property type="term" value="F:metallopeptidase activity"/>
    <property type="evidence" value="ECO:0007669"/>
    <property type="project" value="InterPro"/>
</dbReference>
<name>A0A395W9I4_9FIRM</name>
<reference evidence="2 3" key="1">
    <citation type="submission" date="2018-08" db="EMBL/GenBank/DDBJ databases">
        <title>A genome reference for cultivated species of the human gut microbiota.</title>
        <authorList>
            <person name="Zou Y."/>
            <person name="Xue W."/>
            <person name="Luo G."/>
        </authorList>
    </citation>
    <scope>NUCLEOTIDE SEQUENCE [LARGE SCALE GENOMIC DNA]</scope>
    <source>
        <strain evidence="2 3">AF15-20</strain>
    </source>
</reference>
<dbReference type="RefSeq" id="WP_118325030.1">
    <property type="nucleotide sequence ID" value="NZ_QRYH01000008.1"/>
</dbReference>
<evidence type="ECO:0000313" key="2">
    <source>
        <dbReference type="EMBL" id="RGU92221.1"/>
    </source>
</evidence>
<dbReference type="GeneID" id="66579479"/>
<evidence type="ECO:0000313" key="3">
    <source>
        <dbReference type="Proteomes" id="UP000265489"/>
    </source>
</evidence>